<proteinExistence type="predicted"/>
<dbReference type="Pfam" id="PF08808">
    <property type="entry name" value="RES"/>
    <property type="match status" value="1"/>
</dbReference>
<evidence type="ECO:0000313" key="2">
    <source>
        <dbReference type="EMBL" id="ABS63978.1"/>
    </source>
</evidence>
<keyword evidence="3" id="KW-1185">Reference proteome</keyword>
<name>A7HVP5_PARL1</name>
<evidence type="ECO:0000259" key="1">
    <source>
        <dbReference type="SMART" id="SM00953"/>
    </source>
</evidence>
<dbReference type="eggNOG" id="COG5654">
    <property type="taxonomic scope" value="Bacteria"/>
</dbReference>
<feature type="domain" description="RES" evidence="1">
    <location>
        <begin position="75"/>
        <end position="202"/>
    </location>
</feature>
<accession>A7HVP5</accession>
<dbReference type="STRING" id="402881.Plav_2368"/>
<dbReference type="KEGG" id="pla:Plav_2368"/>
<organism evidence="2 3">
    <name type="scientific">Parvibaculum lavamentivorans (strain DS-1 / DSM 13023 / NCIMB 13966)</name>
    <dbReference type="NCBI Taxonomy" id="402881"/>
    <lineage>
        <taxon>Bacteria</taxon>
        <taxon>Pseudomonadati</taxon>
        <taxon>Pseudomonadota</taxon>
        <taxon>Alphaproteobacteria</taxon>
        <taxon>Hyphomicrobiales</taxon>
        <taxon>Parvibaculaceae</taxon>
        <taxon>Parvibaculum</taxon>
    </lineage>
</organism>
<protein>
    <submittedName>
        <fullName evidence="2">RES domain protein</fullName>
    </submittedName>
</protein>
<dbReference type="AlphaFoldDB" id="A7HVP5"/>
<dbReference type="HOGENOM" id="CLU_074555_0_0_5"/>
<gene>
    <name evidence="2" type="ordered locus">Plav_2368</name>
</gene>
<dbReference type="RefSeq" id="WP_012111285.1">
    <property type="nucleotide sequence ID" value="NC_009719.1"/>
</dbReference>
<evidence type="ECO:0000313" key="3">
    <source>
        <dbReference type="Proteomes" id="UP000006377"/>
    </source>
</evidence>
<dbReference type="SMART" id="SM00953">
    <property type="entry name" value="RES"/>
    <property type="match status" value="1"/>
</dbReference>
<dbReference type="EMBL" id="CP000774">
    <property type="protein sequence ID" value="ABS63978.1"/>
    <property type="molecule type" value="Genomic_DNA"/>
</dbReference>
<dbReference type="InterPro" id="IPR014914">
    <property type="entry name" value="RES_dom"/>
</dbReference>
<dbReference type="OrthoDB" id="9795903at2"/>
<dbReference type="Proteomes" id="UP000006377">
    <property type="component" value="Chromosome"/>
</dbReference>
<sequence length="223" mass="24215">MTDAYAAAPQPSHRLIPSRFPPVGLFDTVATAADLEAVMELAGWTNDRLVAERIDRLPKDEWVYGVPNASVVMAAFLHAAPGGMRFNGPDLGAWYAAGDIRTAAAEVGHHLRREAVARGVPGMTRIYRAYTATLQGEYLDIRGQQSVRPDLYASDSYAEAQKFGEAVRASGGAGILYDSPRRRTGVNVVAHRPRNIAGIAQTDHFEITVSSTGRNIEIRKLKA</sequence>
<reference evidence="2 3" key="1">
    <citation type="journal article" date="2011" name="Stand. Genomic Sci.">
        <title>Complete genome sequence of Parvibaculum lavamentivorans type strain (DS-1(T)).</title>
        <authorList>
            <person name="Schleheck D."/>
            <person name="Weiss M."/>
            <person name="Pitluck S."/>
            <person name="Bruce D."/>
            <person name="Land M.L."/>
            <person name="Han S."/>
            <person name="Saunders E."/>
            <person name="Tapia R."/>
            <person name="Detter C."/>
            <person name="Brettin T."/>
            <person name="Han J."/>
            <person name="Woyke T."/>
            <person name="Goodwin L."/>
            <person name="Pennacchio L."/>
            <person name="Nolan M."/>
            <person name="Cook A.M."/>
            <person name="Kjelleberg S."/>
            <person name="Thomas T."/>
        </authorList>
    </citation>
    <scope>NUCLEOTIDE SEQUENCE [LARGE SCALE GENOMIC DNA]</scope>
    <source>
        <strain evidence="3">DS-1 / DSM 13023 / NCIMB 13966</strain>
    </source>
</reference>